<dbReference type="EMBL" id="ALYF01000006">
    <property type="protein sequence ID" value="EJW20719.1"/>
    <property type="molecule type" value="Genomic_DNA"/>
</dbReference>
<evidence type="ECO:0000313" key="1">
    <source>
        <dbReference type="EMBL" id="EJW20719.1"/>
    </source>
</evidence>
<dbReference type="AlphaFoldDB" id="J9DYI5"/>
<evidence type="ECO:0000313" key="2">
    <source>
        <dbReference type="Proteomes" id="UP000004836"/>
    </source>
</evidence>
<comment type="caution">
    <text evidence="1">The sequence shown here is derived from an EMBL/GenBank/DDBJ whole genome shotgun (WGS) entry which is preliminary data.</text>
</comment>
<accession>J9DYI5</accession>
<reference evidence="1 2" key="1">
    <citation type="journal article" date="2012" name="J. Bacteriol.">
        <title>Genome Sequence of Strain IMCC14465, Isolated from the East Sea, Belonging to the PS1 Clade of Alphaproteobacteria.</title>
        <authorList>
            <person name="Yang S.J."/>
            <person name="Kang I."/>
            <person name="Cho J.C."/>
        </authorList>
    </citation>
    <scope>NUCLEOTIDE SEQUENCE [LARGE SCALE GENOMIC DNA]</scope>
    <source>
        <strain evidence="1 2">IMCC14465</strain>
    </source>
</reference>
<proteinExistence type="predicted"/>
<protein>
    <submittedName>
        <fullName evidence="1">Uncharacterized protein</fullName>
    </submittedName>
</protein>
<gene>
    <name evidence="1" type="ORF">IMCC14465_16060</name>
</gene>
<dbReference type="Proteomes" id="UP000004836">
    <property type="component" value="Unassembled WGS sequence"/>
</dbReference>
<keyword evidence="2" id="KW-1185">Reference proteome</keyword>
<sequence length="38" mass="4412">MLGKLLNPTPYAKPKLQIIKKKFIVRQNLNHKAILPPF</sequence>
<organism evidence="1 2">
    <name type="scientific">alpha proteobacterium IMCC14465</name>
    <dbReference type="NCBI Taxonomy" id="1220535"/>
    <lineage>
        <taxon>Bacteria</taxon>
        <taxon>Pseudomonadati</taxon>
        <taxon>Pseudomonadota</taxon>
        <taxon>Alphaproteobacteria</taxon>
        <taxon>PS1 clade</taxon>
    </lineage>
</organism>
<name>J9DYI5_9PROT</name>